<feature type="non-terminal residue" evidence="8">
    <location>
        <position position="1"/>
    </location>
</feature>
<dbReference type="SMART" id="SM00184">
    <property type="entry name" value="RING"/>
    <property type="match status" value="1"/>
</dbReference>
<organism evidence="8 9">
    <name type="scientific">Sporidiobolus salmonicolor</name>
    <name type="common">Yeast-like fungus</name>
    <name type="synonym">Sporobolomyces salmonicolor</name>
    <dbReference type="NCBI Taxonomy" id="5005"/>
    <lineage>
        <taxon>Eukaryota</taxon>
        <taxon>Fungi</taxon>
        <taxon>Dikarya</taxon>
        <taxon>Basidiomycota</taxon>
        <taxon>Pucciniomycotina</taxon>
        <taxon>Microbotryomycetes</taxon>
        <taxon>Sporidiobolales</taxon>
        <taxon>Sporidiobolaceae</taxon>
        <taxon>Sporobolomyces</taxon>
    </lineage>
</organism>
<dbReference type="InterPro" id="IPR001841">
    <property type="entry name" value="Znf_RING"/>
</dbReference>
<dbReference type="SUPFAM" id="SSF57850">
    <property type="entry name" value="RING/U-box"/>
    <property type="match status" value="1"/>
</dbReference>
<dbReference type="AlphaFoldDB" id="A0A0D6ELQ7"/>
<feature type="compositionally biased region" description="Basic residues" evidence="5">
    <location>
        <begin position="244"/>
        <end position="254"/>
    </location>
</feature>
<feature type="compositionally biased region" description="Low complexity" evidence="5">
    <location>
        <begin position="220"/>
        <end position="235"/>
    </location>
</feature>
<dbReference type="Pfam" id="PF03105">
    <property type="entry name" value="SPX"/>
    <property type="match status" value="1"/>
</dbReference>
<evidence type="ECO:0000313" key="9">
    <source>
        <dbReference type="Proteomes" id="UP000243876"/>
    </source>
</evidence>
<keyword evidence="2 4" id="KW-0863">Zinc-finger</keyword>
<dbReference type="PANTHER" id="PTHR23327">
    <property type="entry name" value="RING FINGER PROTEIN 127"/>
    <property type="match status" value="1"/>
</dbReference>
<evidence type="ECO:0000313" key="8">
    <source>
        <dbReference type="EMBL" id="CEQ40919.1"/>
    </source>
</evidence>
<feature type="compositionally biased region" description="Basic residues" evidence="5">
    <location>
        <begin position="168"/>
        <end position="181"/>
    </location>
</feature>
<evidence type="ECO:0000256" key="4">
    <source>
        <dbReference type="PROSITE-ProRule" id="PRU00175"/>
    </source>
</evidence>
<sequence>MKFGKTYLESLEQVPEEWRQQAIEYRKLKKVINRVASELEELGLTSEVLRELLDSQRTNTTSAAPAPAAASNGAANRETSRPRRSPSDSTLRKRSTTVQFAPSSPPAPAAETGQRTETRIEEVLDEAEGVLGVPEDSTGDEDPGLSVAEAEGGQAVEGNGRINGKGKEKGKVRKVRKRRVRASYELGGTTAHPEPRIHLVFSSASSSSYSSASDDDGAHTPSSSTSDFDEPSSPSRFLFARHVQPLRRRSKGKGRVHEEDEDPSGDGGEAGAGPRITELPSDEDERPGAADGGGSVTEETNSVPDELEEVEFEGAGPKANGLLRRMYGVGRRSDEEPDEEGEGAVGEAAPAGERRRRASEETLKRMEKEETDAGRGDRKDIKEKQKRVRKEERRAERAEEAAHADDEGAEKHQHRHRRRRPRQHRKEVFIPLTSDTEFLTLLASAVNSLATLQLAQKRQFSEAVELLAREVSNVSSPSRPKTDLYIWREIFALWVEAAIFESDRELDRGERGVEEVEKRLDWFVEQVAKRKLAKRMKHKESRVALEKFIALNVELLDLKKFQVANEEAARKIVRFAFPLPPSFCLSQLTSPLSVPKLKKHDKRTALTASLGFPKFIAAAPDISSELIRVASPSASSANGDQRRVLTLPGFPSLPHILLSTFTNTLLPIIPQLEDYECSICGDVAFKPIRLSCGHKFCVRCLVKMQKRGQDNCPQCRSAVVLRANAGASPPLLLSLSLSPPSERPPLTCPARLPSFVARSLAQTGNLDMEMQQFLLRWFPHEVKQKERNNYKEAAREELEEMGIVDRKCKIM</sequence>
<evidence type="ECO:0000256" key="2">
    <source>
        <dbReference type="ARBA" id="ARBA00022771"/>
    </source>
</evidence>
<dbReference type="PROSITE" id="PS00518">
    <property type="entry name" value="ZF_RING_1"/>
    <property type="match status" value="1"/>
</dbReference>
<reference evidence="9" key="1">
    <citation type="submission" date="2015-02" db="EMBL/GenBank/DDBJ databases">
        <authorList>
            <person name="Gon?alves P."/>
        </authorList>
    </citation>
    <scope>NUCLEOTIDE SEQUENCE [LARGE SCALE GENOMIC DNA]</scope>
</reference>
<feature type="compositionally biased region" description="Basic and acidic residues" evidence="5">
    <location>
        <begin position="358"/>
        <end position="411"/>
    </location>
</feature>
<feature type="domain" description="RING-type" evidence="6">
    <location>
        <begin position="677"/>
        <end position="716"/>
    </location>
</feature>
<dbReference type="InterPro" id="IPR004331">
    <property type="entry name" value="SPX_dom"/>
</dbReference>
<feature type="compositionally biased region" description="Low complexity" evidence="5">
    <location>
        <begin position="58"/>
        <end position="76"/>
    </location>
</feature>
<proteinExistence type="predicted"/>
<name>A0A0D6ELQ7_SPOSA</name>
<dbReference type="GO" id="GO:0008270">
    <property type="term" value="F:zinc ion binding"/>
    <property type="evidence" value="ECO:0007669"/>
    <property type="project" value="UniProtKB-KW"/>
</dbReference>
<dbReference type="OrthoDB" id="5588846at2759"/>
<dbReference type="InterPro" id="IPR018957">
    <property type="entry name" value="Znf_C3HC4_RING-type"/>
</dbReference>
<dbReference type="PROSITE" id="PS51382">
    <property type="entry name" value="SPX"/>
    <property type="match status" value="1"/>
</dbReference>
<dbReference type="InterPro" id="IPR017907">
    <property type="entry name" value="Znf_RING_CS"/>
</dbReference>
<evidence type="ECO:0000256" key="3">
    <source>
        <dbReference type="ARBA" id="ARBA00022833"/>
    </source>
</evidence>
<evidence type="ECO:0000259" key="7">
    <source>
        <dbReference type="PROSITE" id="PS51382"/>
    </source>
</evidence>
<protein>
    <submittedName>
        <fullName evidence="8">SPOSA6832_02585-mRNA-1:cds</fullName>
    </submittedName>
</protein>
<dbReference type="Proteomes" id="UP000243876">
    <property type="component" value="Unassembled WGS sequence"/>
</dbReference>
<feature type="compositionally biased region" description="Low complexity" evidence="5">
    <location>
        <begin position="202"/>
        <end position="212"/>
    </location>
</feature>
<dbReference type="PANTHER" id="PTHR23327:SF51">
    <property type="entry name" value="TRANSCRIPTIONAL REGULATOR OF YEAST FORM ADHERENCE 3"/>
    <property type="match status" value="1"/>
</dbReference>
<dbReference type="Pfam" id="PF00097">
    <property type="entry name" value="zf-C3HC4"/>
    <property type="match status" value="1"/>
</dbReference>
<dbReference type="Gene3D" id="3.30.40.10">
    <property type="entry name" value="Zinc/RING finger domain, C3HC4 (zinc finger)"/>
    <property type="match status" value="1"/>
</dbReference>
<dbReference type="PROSITE" id="PS50089">
    <property type="entry name" value="ZF_RING_2"/>
    <property type="match status" value="1"/>
</dbReference>
<keyword evidence="9" id="KW-1185">Reference proteome</keyword>
<keyword evidence="1" id="KW-0479">Metal-binding</keyword>
<feature type="compositionally biased region" description="Basic residues" evidence="5">
    <location>
        <begin position="412"/>
        <end position="423"/>
    </location>
</feature>
<dbReference type="InterPro" id="IPR013083">
    <property type="entry name" value="Znf_RING/FYVE/PHD"/>
</dbReference>
<evidence type="ECO:0000259" key="6">
    <source>
        <dbReference type="PROSITE" id="PS50089"/>
    </source>
</evidence>
<feature type="domain" description="SPX" evidence="7">
    <location>
        <begin position="1"/>
        <end position="590"/>
    </location>
</feature>
<accession>A0A0D6ELQ7</accession>
<gene>
    <name evidence="8" type="primary">SPOSA6832_02585</name>
</gene>
<keyword evidence="3" id="KW-0862">Zinc</keyword>
<evidence type="ECO:0000256" key="5">
    <source>
        <dbReference type="SAM" id="MobiDB-lite"/>
    </source>
</evidence>
<dbReference type="EMBL" id="CENE01000010">
    <property type="protein sequence ID" value="CEQ40919.1"/>
    <property type="molecule type" value="Genomic_DNA"/>
</dbReference>
<evidence type="ECO:0000256" key="1">
    <source>
        <dbReference type="ARBA" id="ARBA00022723"/>
    </source>
</evidence>
<feature type="region of interest" description="Disordered" evidence="5">
    <location>
        <begin position="55"/>
        <end position="423"/>
    </location>
</feature>